<dbReference type="HOGENOM" id="CLU_039341_0_0_1"/>
<dbReference type="Proteomes" id="UP000008281">
    <property type="component" value="Unassembled WGS sequence"/>
</dbReference>
<dbReference type="eggNOG" id="ENOG502TGT9">
    <property type="taxonomic scope" value="Eukaryota"/>
</dbReference>
<accession>E3LD74</accession>
<proteinExistence type="predicted"/>
<name>E3LD74_CAERE</name>
<feature type="compositionally biased region" description="Basic and acidic residues" evidence="1">
    <location>
        <begin position="434"/>
        <end position="454"/>
    </location>
</feature>
<evidence type="ECO:0000313" key="3">
    <source>
        <dbReference type="EMBL" id="EFO82285.1"/>
    </source>
</evidence>
<protein>
    <submittedName>
        <fullName evidence="3">Uncharacterized protein</fullName>
    </submittedName>
</protein>
<feature type="region of interest" description="Disordered" evidence="1">
    <location>
        <begin position="241"/>
        <end position="265"/>
    </location>
</feature>
<reference evidence="3" key="1">
    <citation type="submission" date="2007-07" db="EMBL/GenBank/DDBJ databases">
        <title>PCAP assembly of the Caenorhabditis remanei genome.</title>
        <authorList>
            <consortium name="The Caenorhabditis remanei Sequencing Consortium"/>
            <person name="Wilson R.K."/>
        </authorList>
    </citation>
    <scope>NUCLEOTIDE SEQUENCE [LARGE SCALE GENOMIC DNA]</scope>
    <source>
        <strain evidence="3">PB4641</strain>
    </source>
</reference>
<organism evidence="4">
    <name type="scientific">Caenorhabditis remanei</name>
    <name type="common">Caenorhabditis vulgaris</name>
    <dbReference type="NCBI Taxonomy" id="31234"/>
    <lineage>
        <taxon>Eukaryota</taxon>
        <taxon>Metazoa</taxon>
        <taxon>Ecdysozoa</taxon>
        <taxon>Nematoda</taxon>
        <taxon>Chromadorea</taxon>
        <taxon>Rhabditida</taxon>
        <taxon>Rhabditina</taxon>
        <taxon>Rhabditomorpha</taxon>
        <taxon>Rhabditoidea</taxon>
        <taxon>Rhabditidae</taxon>
        <taxon>Peloderinae</taxon>
        <taxon>Caenorhabditis</taxon>
    </lineage>
</organism>
<keyword evidence="2" id="KW-1133">Transmembrane helix</keyword>
<sequence>MKKCKDFWVSVFITSQLPSNNSAEPIVVIDGSENLNSSTGMIGNSEKYHNATEPSYLYIVQLELKSSRVEEPFAEIEKRLDKLVDMAFVLAAYKHRRQAPPAEIKSDNLGYSTKILRKRTSDGHTYIHFVTYAGSELVLGEVVADDMTLLSVSQISAILRYPLGKIISDRDIESQSSTKWWFIIIVLCAGLFLIGIGWFCLFLFFNTCGFMYGTDYGDHMTRAQRARMRKHLIIDTAPSQCEPAAEQPNDALPSDGSIPSEAAKKSRLNKKLQRSCRTLSEIHMERRIKKEQENIRKAIQDAFHQAVSENKKAALEAGPLPSSFGPRAVDTENTDVETAQREVATKSEKKRRHTKIGPITAVTTTTTTTNEQEGKTSEISGVSSVTTTSTQEMDEFDVSNLPETSLKITKKKKGPTDEGEIGSEPVSDYGSSLDDEKSKDEEEQSKEVHEEHRVRPMTAKKQRTSLFGGSGISPLPVQPRAWTVYQAGDRVAEFWNDKNYHSHPTPAMPTEDGMIQLRTSNSFNF</sequence>
<evidence type="ECO:0000313" key="4">
    <source>
        <dbReference type="Proteomes" id="UP000008281"/>
    </source>
</evidence>
<gene>
    <name evidence="3" type="ORF">CRE_00573</name>
</gene>
<dbReference type="FunCoup" id="E3LD74">
    <property type="interactions" value="1089"/>
</dbReference>
<keyword evidence="2" id="KW-0472">Membrane</keyword>
<dbReference type="OrthoDB" id="5877525at2759"/>
<evidence type="ECO:0000256" key="1">
    <source>
        <dbReference type="SAM" id="MobiDB-lite"/>
    </source>
</evidence>
<feature type="compositionally biased region" description="Basic and acidic residues" evidence="1">
    <location>
        <begin position="338"/>
        <end position="347"/>
    </location>
</feature>
<dbReference type="EMBL" id="DS268407">
    <property type="protein sequence ID" value="EFO82285.1"/>
    <property type="molecule type" value="Genomic_DNA"/>
</dbReference>
<keyword evidence="2" id="KW-0812">Transmembrane</keyword>
<dbReference type="AlphaFoldDB" id="E3LD74"/>
<feature type="transmembrane region" description="Helical" evidence="2">
    <location>
        <begin position="180"/>
        <end position="205"/>
    </location>
</feature>
<feature type="compositionally biased region" description="Low complexity" evidence="1">
    <location>
        <begin position="377"/>
        <end position="390"/>
    </location>
</feature>
<dbReference type="InParanoid" id="E3LD74"/>
<dbReference type="OMA" id="HTKIGPI"/>
<feature type="region of interest" description="Disordered" evidence="1">
    <location>
        <begin position="334"/>
        <end position="472"/>
    </location>
</feature>
<evidence type="ECO:0000256" key="2">
    <source>
        <dbReference type="SAM" id="Phobius"/>
    </source>
</evidence>
<keyword evidence="4" id="KW-1185">Reference proteome</keyword>